<dbReference type="Proteomes" id="UP001361570">
    <property type="component" value="Unassembled WGS sequence"/>
</dbReference>
<keyword evidence="4 7" id="KW-0862">Zinc</keyword>
<dbReference type="PROSITE" id="PS00059">
    <property type="entry name" value="ADH_ZINC"/>
    <property type="match status" value="1"/>
</dbReference>
<keyword evidence="6" id="KW-0520">NAD</keyword>
<keyword evidence="11" id="KW-1185">Reference proteome</keyword>
<dbReference type="CDD" id="cd08282">
    <property type="entry name" value="PFDH_like"/>
    <property type="match status" value="1"/>
</dbReference>
<dbReference type="EMBL" id="JBAPLU010000001">
    <property type="protein sequence ID" value="MEI4270427.1"/>
    <property type="molecule type" value="Genomic_DNA"/>
</dbReference>
<dbReference type="InterPro" id="IPR036291">
    <property type="entry name" value="NAD(P)-bd_dom_sf"/>
</dbReference>
<keyword evidence="3 7" id="KW-0479">Metal-binding</keyword>
<evidence type="ECO:0000256" key="3">
    <source>
        <dbReference type="ARBA" id="ARBA00022723"/>
    </source>
</evidence>
<dbReference type="InterPro" id="IPR013149">
    <property type="entry name" value="ADH-like_C"/>
</dbReference>
<sequence>MKAVVYRGPKSVAVEDRPDPTIQSPTDAVIRLTTTNICGSDLHMYEGRTSVEEGKVLGHENMGVVEAVGDGVDRIRVGDRVSVPFNIACGTCRNCQTGWTSFCLRANPTEGMDGAAYGYANMGPYDGGQAEFLRVPWADVNLLTLPEGTEHEDDFTMLSDVFPTGWHGVELSGFQVGDRVAVFGGGPVGLMAAHSAVIRGASEVYVVDKEPDRLRLAEGYGAVPVDFSAGDPVEQLMQLTGGRGVDRGVDAVGYQAHDGTGDEHPELVLDNLAQVVRATGGLGVVGVYMPEDPGASGDLAKEGRIPWQFGTFFTKGQLMGTGQAPVKRYNRQLRDLITTGKANPGAIVSHHLSLDEAVEGYQHFDDRDPGWTKVLLHPAGV</sequence>
<name>A0ABU8DNL5_9ACTN</name>
<gene>
    <name evidence="10" type="ORF">TEK04_01705</name>
</gene>
<evidence type="ECO:0000313" key="10">
    <source>
        <dbReference type="EMBL" id="MEI4270427.1"/>
    </source>
</evidence>
<reference evidence="10 11" key="1">
    <citation type="submission" date="2024-03" db="EMBL/GenBank/DDBJ databases">
        <title>Draft genome sequence of Klenkia sp. LSe6-5.</title>
        <authorList>
            <person name="Duangmal K."/>
            <person name="Chantavorakit T."/>
        </authorList>
    </citation>
    <scope>NUCLEOTIDE SEQUENCE [LARGE SCALE GENOMIC DNA]</scope>
    <source>
        <strain evidence="10 11">LSe6-5</strain>
    </source>
</reference>
<evidence type="ECO:0000256" key="5">
    <source>
        <dbReference type="ARBA" id="ARBA00023002"/>
    </source>
</evidence>
<dbReference type="Gene3D" id="3.40.50.720">
    <property type="entry name" value="NAD(P)-binding Rossmann-like Domain"/>
    <property type="match status" value="1"/>
</dbReference>
<evidence type="ECO:0000259" key="8">
    <source>
        <dbReference type="Pfam" id="PF00107"/>
    </source>
</evidence>
<comment type="caution">
    <text evidence="10">The sequence shown here is derived from an EMBL/GenBank/DDBJ whole genome shotgun (WGS) entry which is preliminary data.</text>
</comment>
<dbReference type="Pfam" id="PF00107">
    <property type="entry name" value="ADH_zinc_N"/>
    <property type="match status" value="1"/>
</dbReference>
<proteinExistence type="inferred from homology"/>
<dbReference type="PANTHER" id="PTHR42813">
    <property type="entry name" value="ZINC-TYPE ALCOHOL DEHYDROGENASE-LIKE"/>
    <property type="match status" value="1"/>
</dbReference>
<dbReference type="SUPFAM" id="SSF50129">
    <property type="entry name" value="GroES-like"/>
    <property type="match status" value="1"/>
</dbReference>
<evidence type="ECO:0000259" key="9">
    <source>
        <dbReference type="Pfam" id="PF08240"/>
    </source>
</evidence>
<dbReference type="InterPro" id="IPR013154">
    <property type="entry name" value="ADH-like_N"/>
</dbReference>
<evidence type="ECO:0000313" key="11">
    <source>
        <dbReference type="Proteomes" id="UP001361570"/>
    </source>
</evidence>
<dbReference type="RefSeq" id="WP_336402567.1">
    <property type="nucleotide sequence ID" value="NZ_JBAPLU010000001.1"/>
</dbReference>
<organism evidence="10 11">
    <name type="scientific">Klenkia sesuvii</name>
    <dbReference type="NCBI Taxonomy" id="3103137"/>
    <lineage>
        <taxon>Bacteria</taxon>
        <taxon>Bacillati</taxon>
        <taxon>Actinomycetota</taxon>
        <taxon>Actinomycetes</taxon>
        <taxon>Geodermatophilales</taxon>
        <taxon>Geodermatophilaceae</taxon>
        <taxon>Klenkia</taxon>
    </lineage>
</organism>
<comment type="similarity">
    <text evidence="2 7">Belongs to the zinc-containing alcohol dehydrogenase family.</text>
</comment>
<comment type="cofactor">
    <cofactor evidence="1 7">
        <name>Zn(2+)</name>
        <dbReference type="ChEBI" id="CHEBI:29105"/>
    </cofactor>
</comment>
<dbReference type="InterPro" id="IPR011032">
    <property type="entry name" value="GroES-like_sf"/>
</dbReference>
<evidence type="ECO:0000256" key="7">
    <source>
        <dbReference type="RuleBase" id="RU361277"/>
    </source>
</evidence>
<accession>A0ABU8DNL5</accession>
<protein>
    <submittedName>
        <fullName evidence="10">Glutathione-independent formaldehyde dehydrogenase</fullName>
    </submittedName>
</protein>
<feature type="domain" description="Alcohol dehydrogenase-like C-terminal" evidence="8">
    <location>
        <begin position="187"/>
        <end position="256"/>
    </location>
</feature>
<feature type="domain" description="Alcohol dehydrogenase-like N-terminal" evidence="9">
    <location>
        <begin position="25"/>
        <end position="140"/>
    </location>
</feature>
<dbReference type="InterPro" id="IPR002328">
    <property type="entry name" value="ADH_Zn_CS"/>
</dbReference>
<evidence type="ECO:0000256" key="6">
    <source>
        <dbReference type="ARBA" id="ARBA00023027"/>
    </source>
</evidence>
<keyword evidence="5" id="KW-0560">Oxidoreductase</keyword>
<dbReference type="PANTHER" id="PTHR42813:SF3">
    <property type="entry name" value="GLUTATHIONE-INDEPENDENT FORMALDEHYDE DEHYDROGENASE"/>
    <property type="match status" value="1"/>
</dbReference>
<evidence type="ECO:0000256" key="4">
    <source>
        <dbReference type="ARBA" id="ARBA00022833"/>
    </source>
</evidence>
<evidence type="ECO:0000256" key="2">
    <source>
        <dbReference type="ARBA" id="ARBA00008072"/>
    </source>
</evidence>
<dbReference type="SUPFAM" id="SSF51735">
    <property type="entry name" value="NAD(P)-binding Rossmann-fold domains"/>
    <property type="match status" value="1"/>
</dbReference>
<dbReference type="Gene3D" id="3.90.180.10">
    <property type="entry name" value="Medium-chain alcohol dehydrogenases, catalytic domain"/>
    <property type="match status" value="1"/>
</dbReference>
<dbReference type="Pfam" id="PF08240">
    <property type="entry name" value="ADH_N"/>
    <property type="match status" value="1"/>
</dbReference>
<evidence type="ECO:0000256" key="1">
    <source>
        <dbReference type="ARBA" id="ARBA00001947"/>
    </source>
</evidence>